<dbReference type="InterPro" id="IPR004805">
    <property type="entry name" value="DnaE2/DnaE/PolC"/>
</dbReference>
<evidence type="ECO:0000313" key="7">
    <source>
        <dbReference type="Proteomes" id="UP001312908"/>
    </source>
</evidence>
<comment type="caution">
    <text evidence="6">The sequence shown here is derived from an EMBL/GenBank/DDBJ whole genome shotgun (WGS) entry which is preliminary data.</text>
</comment>
<evidence type="ECO:0000313" key="6">
    <source>
        <dbReference type="EMBL" id="MEE8658036.1"/>
    </source>
</evidence>
<evidence type="ECO:0000259" key="5">
    <source>
        <dbReference type="SMART" id="SM00481"/>
    </source>
</evidence>
<evidence type="ECO:0000256" key="1">
    <source>
        <dbReference type="ARBA" id="ARBA00022490"/>
    </source>
</evidence>
<dbReference type="Proteomes" id="UP001312908">
    <property type="component" value="Unassembled WGS sequence"/>
</dbReference>
<keyword evidence="2" id="KW-0227">DNA damage</keyword>
<reference evidence="6 7" key="1">
    <citation type="submission" date="2023-10" db="EMBL/GenBank/DDBJ databases">
        <title>Sorlinia euscelidii gen. nov., sp. nov., an acetic acid bacteria isolated from the gut of Euscelidius variegatus emitter.</title>
        <authorList>
            <person name="Michoud G."/>
            <person name="Marasco R."/>
            <person name="Seferji K."/>
            <person name="Gonella E."/>
            <person name="Garuglieri E."/>
            <person name="Alma A."/>
            <person name="Mapelli F."/>
            <person name="Borin S."/>
            <person name="Daffonchio D."/>
            <person name="Crotti E."/>
        </authorList>
    </citation>
    <scope>NUCLEOTIDE SEQUENCE [LARGE SCALE GENOMIC DNA]</scope>
    <source>
        <strain evidence="6 7">EV16P</strain>
    </source>
</reference>
<name>A0ABU7U136_9PROT</name>
<evidence type="ECO:0000256" key="2">
    <source>
        <dbReference type="ARBA" id="ARBA00022763"/>
    </source>
</evidence>
<gene>
    <name evidence="6" type="ORF">DOFOFD_03285</name>
</gene>
<feature type="region of interest" description="Disordered" evidence="4">
    <location>
        <begin position="121"/>
        <end position="158"/>
    </location>
</feature>
<dbReference type="SMART" id="SM00481">
    <property type="entry name" value="POLIIIAc"/>
    <property type="match status" value="1"/>
</dbReference>
<evidence type="ECO:0000256" key="3">
    <source>
        <dbReference type="ARBA" id="ARBA00023204"/>
    </source>
</evidence>
<feature type="domain" description="Polymerase/histidinol phosphatase N-terminal" evidence="5">
    <location>
        <begin position="8"/>
        <end position="75"/>
    </location>
</feature>
<dbReference type="Gene3D" id="3.20.20.140">
    <property type="entry name" value="Metal-dependent hydrolases"/>
    <property type="match status" value="1"/>
</dbReference>
<protein>
    <recommendedName>
        <fullName evidence="5">Polymerase/histidinol phosphatase N-terminal domain-containing protein</fullName>
    </recommendedName>
</protein>
<keyword evidence="7" id="KW-1185">Reference proteome</keyword>
<dbReference type="SUPFAM" id="SSF89550">
    <property type="entry name" value="PHP domain-like"/>
    <property type="match status" value="1"/>
</dbReference>
<keyword evidence="3" id="KW-0234">DNA repair</keyword>
<organism evidence="6 7">
    <name type="scientific">Sorlinia euscelidii</name>
    <dbReference type="NCBI Taxonomy" id="3081148"/>
    <lineage>
        <taxon>Bacteria</taxon>
        <taxon>Pseudomonadati</taxon>
        <taxon>Pseudomonadota</taxon>
        <taxon>Alphaproteobacteria</taxon>
        <taxon>Acetobacterales</taxon>
        <taxon>Acetobacteraceae</taxon>
        <taxon>Sorlinia</taxon>
    </lineage>
</organism>
<proteinExistence type="predicted"/>
<dbReference type="InterPro" id="IPR004013">
    <property type="entry name" value="PHP_dom"/>
</dbReference>
<dbReference type="InterPro" id="IPR011708">
    <property type="entry name" value="DNA_pol3_alpha_NTPase_dom"/>
</dbReference>
<feature type="compositionally biased region" description="Low complexity" evidence="4">
    <location>
        <begin position="131"/>
        <end position="140"/>
    </location>
</feature>
<dbReference type="PANTHER" id="PTHR32294:SF4">
    <property type="entry name" value="ERROR-PRONE DNA POLYMERASE"/>
    <property type="match status" value="1"/>
</dbReference>
<evidence type="ECO:0000256" key="4">
    <source>
        <dbReference type="SAM" id="MobiDB-lite"/>
    </source>
</evidence>
<dbReference type="PANTHER" id="PTHR32294">
    <property type="entry name" value="DNA POLYMERASE III SUBUNIT ALPHA"/>
    <property type="match status" value="1"/>
</dbReference>
<accession>A0ABU7U136</accession>
<dbReference type="InterPro" id="IPR003141">
    <property type="entry name" value="Pol/His_phosphatase_N"/>
</dbReference>
<dbReference type="Pfam" id="PF07733">
    <property type="entry name" value="DNA_pol3_alpha"/>
    <property type="match status" value="1"/>
</dbReference>
<dbReference type="Pfam" id="PF02811">
    <property type="entry name" value="PHP"/>
    <property type="match status" value="1"/>
</dbReference>
<keyword evidence="1" id="KW-0963">Cytoplasm</keyword>
<dbReference type="InterPro" id="IPR016195">
    <property type="entry name" value="Pol/histidinol_Pase-like"/>
</dbReference>
<sequence length="449" mass="49705">MTENCLPVPLQVATHYSFLRGASYPSELFTTAAAMGYKAMGIADHQTVAGLVQAHCAAREAGIRLIPGCRLQLMDGTTLLAYPKDRTAWARLCFWLTLGHKRGTRETFALDWHDLAHPALPANPAAPPAHPVAAGAAGSHGHNDNPADAAQHQTNTDQTYPDDNGGFCFILVPTPRPYRAPRDRVEDAAICVSQLHQMKAALGQEGTPHHLFLALTRHFHGGDGHRLAMLADMARRTHIPLIAADDVMYHIAERHILYDTLTAIREKRPLEQLGARRDPLRDRHLRSPAEMRQLYAHDPDALRRTQDIASLCRFSLDDLKYQYPQESDMPGETPQQTLERLVTAATPQCYPYGTPEKVRQQIAHELALIAKLDYAPYFLTVNTIVQFARSRGIVCQGRGSAANSAICYVLGITSIDPVQSGLLFERFVSAERREPPILMSILKVTAGKK</sequence>
<dbReference type="EMBL" id="JAWJZY010000001">
    <property type="protein sequence ID" value="MEE8658036.1"/>
    <property type="molecule type" value="Genomic_DNA"/>
</dbReference>